<dbReference type="Gene3D" id="3.30.420.10">
    <property type="entry name" value="Ribonuclease H-like superfamily/Ribonuclease H"/>
    <property type="match status" value="1"/>
</dbReference>
<dbReference type="GeneID" id="134291532"/>
<feature type="compositionally biased region" description="Basic and acidic residues" evidence="5">
    <location>
        <begin position="206"/>
        <end position="219"/>
    </location>
</feature>
<feature type="region of interest" description="Disordered" evidence="5">
    <location>
        <begin position="192"/>
        <end position="317"/>
    </location>
</feature>
<dbReference type="InterPro" id="IPR019787">
    <property type="entry name" value="Znf_PHD-finger"/>
</dbReference>
<dbReference type="Pfam" id="PF05380">
    <property type="entry name" value="Peptidase_A17"/>
    <property type="match status" value="1"/>
</dbReference>
<proteinExistence type="predicted"/>
<dbReference type="RefSeq" id="XP_062715399.1">
    <property type="nucleotide sequence ID" value="XM_062859415.1"/>
</dbReference>
<evidence type="ECO:0000259" key="6">
    <source>
        <dbReference type="PROSITE" id="PS50016"/>
    </source>
</evidence>
<feature type="region of interest" description="Disordered" evidence="5">
    <location>
        <begin position="65"/>
        <end position="107"/>
    </location>
</feature>
<reference evidence="8" key="2">
    <citation type="submission" date="2025-05" db="UniProtKB">
        <authorList>
            <consortium name="EnsemblMetazoa"/>
        </authorList>
    </citation>
    <scope>IDENTIFICATION</scope>
    <source>
        <strain evidence="8">Foshan</strain>
    </source>
</reference>
<dbReference type="PROSITE" id="PS50994">
    <property type="entry name" value="INTEGRASE"/>
    <property type="match status" value="1"/>
</dbReference>
<keyword evidence="9" id="KW-1185">Reference proteome</keyword>
<feature type="compositionally biased region" description="Basic and acidic residues" evidence="5">
    <location>
        <begin position="129"/>
        <end position="143"/>
    </location>
</feature>
<dbReference type="EnsemblMetazoa" id="AALFPA23_022630.R33572">
    <property type="protein sequence ID" value="AALFPA23_022630.P33572"/>
    <property type="gene ID" value="AALFPA23_022630"/>
</dbReference>
<dbReference type="Proteomes" id="UP000069940">
    <property type="component" value="Unassembled WGS sequence"/>
</dbReference>
<keyword evidence="1" id="KW-0479">Metal-binding</keyword>
<evidence type="ECO:0000256" key="3">
    <source>
        <dbReference type="ARBA" id="ARBA00022833"/>
    </source>
</evidence>
<keyword evidence="3" id="KW-0862">Zinc</keyword>
<dbReference type="SMART" id="SM00249">
    <property type="entry name" value="PHD"/>
    <property type="match status" value="1"/>
</dbReference>
<dbReference type="PROSITE" id="PS50016">
    <property type="entry name" value="ZF_PHD_2"/>
    <property type="match status" value="1"/>
</dbReference>
<evidence type="ECO:0000259" key="7">
    <source>
        <dbReference type="PROSITE" id="PS50994"/>
    </source>
</evidence>
<organism evidence="8 9">
    <name type="scientific">Aedes albopictus</name>
    <name type="common">Asian tiger mosquito</name>
    <name type="synonym">Stegomyia albopicta</name>
    <dbReference type="NCBI Taxonomy" id="7160"/>
    <lineage>
        <taxon>Eukaryota</taxon>
        <taxon>Metazoa</taxon>
        <taxon>Ecdysozoa</taxon>
        <taxon>Arthropoda</taxon>
        <taxon>Hexapoda</taxon>
        <taxon>Insecta</taxon>
        <taxon>Pterygota</taxon>
        <taxon>Neoptera</taxon>
        <taxon>Endopterygota</taxon>
        <taxon>Diptera</taxon>
        <taxon>Nematocera</taxon>
        <taxon>Culicoidea</taxon>
        <taxon>Culicidae</taxon>
        <taxon>Culicinae</taxon>
        <taxon>Aedini</taxon>
        <taxon>Aedes</taxon>
        <taxon>Stegomyia</taxon>
    </lineage>
</organism>
<feature type="compositionally biased region" description="Basic and acidic residues" evidence="5">
    <location>
        <begin position="97"/>
        <end position="107"/>
    </location>
</feature>
<name>A0ABM1ZXS6_AEDAL</name>
<dbReference type="SUPFAM" id="SSF53098">
    <property type="entry name" value="Ribonuclease H-like"/>
    <property type="match status" value="1"/>
</dbReference>
<dbReference type="InterPro" id="IPR005312">
    <property type="entry name" value="DUF1759"/>
</dbReference>
<dbReference type="InterPro" id="IPR008042">
    <property type="entry name" value="Retrotrans_Pao"/>
</dbReference>
<feature type="domain" description="PHD-type" evidence="6">
    <location>
        <begin position="8"/>
        <end position="60"/>
    </location>
</feature>
<evidence type="ECO:0000313" key="8">
    <source>
        <dbReference type="EnsemblMetazoa" id="AALFPA23_022630.P33572"/>
    </source>
</evidence>
<feature type="compositionally biased region" description="Basic and acidic residues" evidence="5">
    <location>
        <begin position="2027"/>
        <end position="2045"/>
    </location>
</feature>
<dbReference type="InterPro" id="IPR012337">
    <property type="entry name" value="RNaseH-like_sf"/>
</dbReference>
<evidence type="ECO:0000313" key="9">
    <source>
        <dbReference type="Proteomes" id="UP000069940"/>
    </source>
</evidence>
<feature type="region of interest" description="Disordered" evidence="5">
    <location>
        <begin position="1965"/>
        <end position="2056"/>
    </location>
</feature>
<reference evidence="9" key="1">
    <citation type="journal article" date="2015" name="Proc. Natl. Acad. Sci. U.S.A.">
        <title>Genome sequence of the Asian Tiger mosquito, Aedes albopictus, reveals insights into its biology, genetics, and evolution.</title>
        <authorList>
            <person name="Chen X.G."/>
            <person name="Jiang X."/>
            <person name="Gu J."/>
            <person name="Xu M."/>
            <person name="Wu Y."/>
            <person name="Deng Y."/>
            <person name="Zhang C."/>
            <person name="Bonizzoni M."/>
            <person name="Dermauw W."/>
            <person name="Vontas J."/>
            <person name="Armbruster P."/>
            <person name="Huang X."/>
            <person name="Yang Y."/>
            <person name="Zhang H."/>
            <person name="He W."/>
            <person name="Peng H."/>
            <person name="Liu Y."/>
            <person name="Wu K."/>
            <person name="Chen J."/>
            <person name="Lirakis M."/>
            <person name="Topalis P."/>
            <person name="Van Leeuwen T."/>
            <person name="Hall A.B."/>
            <person name="Jiang X."/>
            <person name="Thorpe C."/>
            <person name="Mueller R.L."/>
            <person name="Sun C."/>
            <person name="Waterhouse R.M."/>
            <person name="Yan G."/>
            <person name="Tu Z.J."/>
            <person name="Fang X."/>
            <person name="James A.A."/>
        </authorList>
    </citation>
    <scope>NUCLEOTIDE SEQUENCE [LARGE SCALE GENOMIC DNA]</scope>
    <source>
        <strain evidence="9">Foshan</strain>
    </source>
</reference>
<dbReference type="InterPro" id="IPR040676">
    <property type="entry name" value="DUF5641"/>
</dbReference>
<dbReference type="InterPro" id="IPR001584">
    <property type="entry name" value="Integrase_cat-core"/>
</dbReference>
<feature type="region of interest" description="Disordered" evidence="5">
    <location>
        <begin position="512"/>
        <end position="540"/>
    </location>
</feature>
<evidence type="ECO:0000256" key="5">
    <source>
        <dbReference type="SAM" id="MobiDB-lite"/>
    </source>
</evidence>
<dbReference type="SUPFAM" id="SSF56672">
    <property type="entry name" value="DNA/RNA polymerases"/>
    <property type="match status" value="1"/>
</dbReference>
<protein>
    <recommendedName>
        <fullName evidence="10">Pro-Pol polyprotein</fullName>
    </recommendedName>
</protein>
<dbReference type="CDD" id="cd15517">
    <property type="entry name" value="PHD_TCF19_like"/>
    <property type="match status" value="1"/>
</dbReference>
<dbReference type="Pfam" id="PF03564">
    <property type="entry name" value="DUF1759"/>
    <property type="match status" value="1"/>
</dbReference>
<evidence type="ECO:0000256" key="1">
    <source>
        <dbReference type="ARBA" id="ARBA00022723"/>
    </source>
</evidence>
<evidence type="ECO:0000256" key="2">
    <source>
        <dbReference type="ARBA" id="ARBA00022771"/>
    </source>
</evidence>
<accession>A0ABM1ZXS6</accession>
<keyword evidence="2 4" id="KW-0863">Zinc-finger</keyword>
<dbReference type="Pfam" id="PF18701">
    <property type="entry name" value="DUF5641"/>
    <property type="match status" value="1"/>
</dbReference>
<feature type="compositionally biased region" description="Basic and acidic residues" evidence="5">
    <location>
        <begin position="285"/>
        <end position="298"/>
    </location>
</feature>
<evidence type="ECO:0000256" key="4">
    <source>
        <dbReference type="PROSITE-ProRule" id="PRU00146"/>
    </source>
</evidence>
<dbReference type="SUPFAM" id="SSF57903">
    <property type="entry name" value="FYVE/PHD zinc finger"/>
    <property type="match status" value="1"/>
</dbReference>
<evidence type="ECO:0008006" key="10">
    <source>
        <dbReference type="Google" id="ProtNLM"/>
    </source>
</evidence>
<feature type="compositionally biased region" description="Acidic residues" evidence="5">
    <location>
        <begin position="266"/>
        <end position="283"/>
    </location>
</feature>
<feature type="domain" description="Integrase catalytic" evidence="7">
    <location>
        <begin position="1624"/>
        <end position="1809"/>
    </location>
</feature>
<sequence>MASSPSKTEQCLFCSMSESMSEDVNWVQCGKCQHWAHFSCAGVDQGVVNSDWRCPQCLPSSAQQLKVPDAAAKKRSKKSGQRSDGGSELGAGSDVDPIEKQLEEEQLAKEKAFAKQMAARKKLLARQKAWKEEQQRQEQEMRELELQVQREMEEQQLEHEQKLLDAQLAAEQAFVKKREAIRRQFTSSVNRVNALKDQESAVGEASEDHPKKRVKEWLKDQSVAVDKPSTADFRGAYPKGDEPFGTGCSKQVGKPKPMSKVPVITEFEDGSSEDSDSDGDSSSDESFKDLDDRAESSRHSSLRRSRGAEGPGPSVGRISREQLAARKAVSQHLPKFRGEAEVWPLFISSFEYTTAACGFSNLENLKRLQDCLQGDALEAVRSRLVLPDSVPDVIADLRNLFGKPEKLLKTLLTKVRNAPAPRADRLETFISFGITVKQLCDHLEAAQLNDHLNNPMLVQELVDKLPPSYKLDWVRYKRGRVDSPLRMFTRFTTDIVSDVSEVTEFSTLSVNERARPGRENPRRKEFVHVHESERKQSEGSRSEMASRPCWICKRTDHLIRNCNEFRRMNVVERLREVERQKLCGICLNKHSGGRCSSKIRCMMGNCRGGHHPLLHRVEESVQLQKAKSDCTVIFRMMSVTLYVGKRQYDTVAFLDEGSSATLVDDAVAKRLKAEGTLEPLIVTWTGNINRFENESRTVEISMSAKGSKEKYPLFNTRTVSELQLPKQNIRYAEVVKRYSHLAGVPAKDFPSGVPTILIGLDNLHLFAPLESRVGKPNEPIAVRSKMGWTIYGSEKRRPMVQTYLNLHSVAPVSNQELHDMMREQYVLEEAPNTSFAVPEPSEEKRARQIFESTTNYPMAHRRMTALDRKLERSPALKENVCRQIEEYQSKGYAHKATDVELAETPQGTAWYLPLNVVVNPRKPGKVRLVWDAAASVNGISLNSELLKGPDMLVPLPRVICHFRERPIAFGGDIQEMYHQIRIRSEDKQAQRFLFRANSDEAPQVYVMDVATFGSTCSPSSAQYVKNLNAEQYSEQYPEAAVAIVKRHYVDDYYDSVDTVEEAIQRASEVKYVHSRGGFHIRNWVSNSDAVLEELGERSRETAVHFSLDKSTEYERVLGIVWDTVEDTFCFATASKPEYSTVLRGGVRPTKRIVLSIVMAQFDPMGFLGPVTILGKMLIQDLWRTGCQWDDVVDDAAFNKWKRWTNILAEVRAFKLPRSYFGSARSEEIQDVQLHIFADASETAYGCVAYFRAMVRGEVMCALVTSRAKVASLKQLSIPRLELLAAVLAARMSQTVRENHNFVITKVAFWVDAEVVLSWIRSDQRRYKQFVGFRIGEILSLTRLADWRWVPTKLNVADQLTKWGKDPNTKPSSAWVRGQQFLYESEEDWPRKSMPPANTTEELRVHLLLHDVKVPAVLVDASRFSKWTVLVRTVACVYRFVSNCRRRKERLPAETLRATSGQLKVRMASTGASVRIPLKQEEYEKAERCLLKVAQSESFIDELKVLWKNKDRSVDRWIAIERSSPLYKLTPMIDEDGLIRIEGRTERAEFLPFDLRFPLIVQHYHERSGHGYRQAVKNELRQLFYILHVDAVVRKVAASCVWCKVNRCRPDTPRMAALPVQRLTPNLRPFSYVGVDYLGPFDVTIGRRTEKRWIALFTCMVTRAVHLEVAHGLTTQSCLMAIHRFIGRRGWPVEFFSDNGTNLRGASKEVVESVQGISDDCADQLTNARTKWTFNPPAAPHMGGVWERLVRSAKEALTALDDGRRLTDEILQTAIVEAEDIINSRPLTYVSQESVEVEALTPNHFLRGASPNQPCVTRLPPQPAKALRDAFQRSQQLASVIWERWIKEYVPSLNQRTKWFGESKPLRVGEVVYVVEGANRKCWVGGVVEEVIASGDGRIRQAWVRTSTGRHNVHKDIKDLVARIQGSLGSAIKDWRRLIQRAEAAESELAATKNALAAAVLQQAKTGTAPGRGTKTKGKPLGMDSTPAFTPKRTRSSPGDERLAAPKKQKNADARPTNEVISGGKGDSPWREVRNRKDRNKKDSAKTQKPIRRRKKGEAVIVKTSEDTYADVLRAMRTDPQLKEFGDDVQKIRRTQAGDMIFELKRDSKNRSSAYKELTERVMGEKVHVKAMCPEATLQCKDLDEITTEEEVRLAMRDQCNLEGVEMTVRLRRGPFGTQAASIKLPVDAANKAMTIGKIKVVYSSV</sequence>
<dbReference type="InterPro" id="IPR036397">
    <property type="entry name" value="RNaseH_sf"/>
</dbReference>
<dbReference type="PANTHER" id="PTHR47331">
    <property type="entry name" value="PHD-TYPE DOMAIN-CONTAINING PROTEIN"/>
    <property type="match status" value="1"/>
</dbReference>
<dbReference type="InterPro" id="IPR001965">
    <property type="entry name" value="Znf_PHD"/>
</dbReference>
<dbReference type="Gene3D" id="3.30.40.10">
    <property type="entry name" value="Zinc/RING finger domain, C3HC4 (zinc finger)"/>
    <property type="match status" value="1"/>
</dbReference>
<feature type="region of interest" description="Disordered" evidence="5">
    <location>
        <begin position="124"/>
        <end position="143"/>
    </location>
</feature>
<dbReference type="InterPro" id="IPR013083">
    <property type="entry name" value="Znf_RING/FYVE/PHD"/>
</dbReference>
<dbReference type="InterPro" id="IPR011011">
    <property type="entry name" value="Znf_FYVE_PHD"/>
</dbReference>
<dbReference type="PANTHER" id="PTHR47331:SF1">
    <property type="entry name" value="GAG-LIKE PROTEIN"/>
    <property type="match status" value="1"/>
</dbReference>
<dbReference type="InterPro" id="IPR043502">
    <property type="entry name" value="DNA/RNA_pol_sf"/>
</dbReference>